<keyword evidence="2" id="KW-1185">Reference proteome</keyword>
<accession>A0ABT7A246</accession>
<evidence type="ECO:0000313" key="1">
    <source>
        <dbReference type="EMBL" id="MDJ1135409.1"/>
    </source>
</evidence>
<dbReference type="RefSeq" id="WP_274043138.1">
    <property type="nucleotide sequence ID" value="NZ_JANCPR020000029.1"/>
</dbReference>
<organism evidence="1 2">
    <name type="scientific">Streptomyces iconiensis</name>
    <dbReference type="NCBI Taxonomy" id="1384038"/>
    <lineage>
        <taxon>Bacteria</taxon>
        <taxon>Bacillati</taxon>
        <taxon>Actinomycetota</taxon>
        <taxon>Actinomycetes</taxon>
        <taxon>Kitasatosporales</taxon>
        <taxon>Streptomycetaceae</taxon>
        <taxon>Streptomyces</taxon>
    </lineage>
</organism>
<evidence type="ECO:0008006" key="3">
    <source>
        <dbReference type="Google" id="ProtNLM"/>
    </source>
</evidence>
<dbReference type="EMBL" id="JANCPR020000029">
    <property type="protein sequence ID" value="MDJ1135409.1"/>
    <property type="molecule type" value="Genomic_DNA"/>
</dbReference>
<evidence type="ECO:0000313" key="2">
    <source>
        <dbReference type="Proteomes" id="UP001214441"/>
    </source>
</evidence>
<protein>
    <recommendedName>
        <fullName evidence="3">Transposase</fullName>
    </recommendedName>
</protein>
<reference evidence="1 2" key="1">
    <citation type="submission" date="2023-05" db="EMBL/GenBank/DDBJ databases">
        <title>Streptantibioticus silvisoli sp. nov., acidotolerant actinomycetes 1 from pine litter.</title>
        <authorList>
            <person name="Swiecimska M."/>
            <person name="Golinska P."/>
            <person name="Sangal V."/>
            <person name="Wachnowicz B."/>
            <person name="Goodfellow M."/>
        </authorList>
    </citation>
    <scope>NUCLEOTIDE SEQUENCE [LARGE SCALE GENOMIC DNA]</scope>
    <source>
        <strain evidence="1 2">DSM 42109</strain>
    </source>
</reference>
<gene>
    <name evidence="1" type="ORF">NMN56_026275</name>
</gene>
<proteinExistence type="predicted"/>
<dbReference type="Proteomes" id="UP001214441">
    <property type="component" value="Unassembled WGS sequence"/>
</dbReference>
<comment type="caution">
    <text evidence="1">The sequence shown here is derived from an EMBL/GenBank/DDBJ whole genome shotgun (WGS) entry which is preliminary data.</text>
</comment>
<sequence length="64" mass="7425">MVSPNDFTDWGEARDPLRDFEDRYNATAKPFQWRFTASDLDDLLARPDRHTADRHEESSVALTA</sequence>
<name>A0ABT7A246_9ACTN</name>